<evidence type="ECO:0000313" key="4">
    <source>
        <dbReference type="EMBL" id="MBC5681596.1"/>
    </source>
</evidence>
<dbReference type="InterPro" id="IPR017946">
    <property type="entry name" value="PLC-like_Pdiesterase_TIM-brl"/>
</dbReference>
<dbReference type="InterPro" id="IPR050984">
    <property type="entry name" value="Gfo/Idh/MocA_domain"/>
</dbReference>
<name>A0ABR7G2D9_9FIRM</name>
<dbReference type="InterPro" id="IPR036291">
    <property type="entry name" value="NAD(P)-bd_dom_sf"/>
</dbReference>
<dbReference type="InterPro" id="IPR030395">
    <property type="entry name" value="GP_PDE_dom"/>
</dbReference>
<evidence type="ECO:0000259" key="3">
    <source>
        <dbReference type="PROSITE" id="PS51704"/>
    </source>
</evidence>
<proteinExistence type="inferred from homology"/>
<reference evidence="4 5" key="1">
    <citation type="submission" date="2020-08" db="EMBL/GenBank/DDBJ databases">
        <title>Genome public.</title>
        <authorList>
            <person name="Liu C."/>
            <person name="Sun Q."/>
        </authorList>
    </citation>
    <scope>NUCLEOTIDE SEQUENCE [LARGE SCALE GENOMIC DNA]</scope>
    <source>
        <strain evidence="4 5">NSJ-43</strain>
    </source>
</reference>
<dbReference type="PROSITE" id="PS51704">
    <property type="entry name" value="GP_PDE"/>
    <property type="match status" value="1"/>
</dbReference>
<feature type="domain" description="GP-PDE" evidence="3">
    <location>
        <begin position="352"/>
        <end position="597"/>
    </location>
</feature>
<gene>
    <name evidence="4" type="ORF">H8S01_11600</name>
</gene>
<dbReference type="InterPro" id="IPR000683">
    <property type="entry name" value="Gfo/Idh/MocA-like_OxRdtase_N"/>
</dbReference>
<keyword evidence="5" id="KW-1185">Reference proteome</keyword>
<dbReference type="SUPFAM" id="SSF55347">
    <property type="entry name" value="Glyceraldehyde-3-phosphate dehydrogenase-like, C-terminal domain"/>
    <property type="match status" value="1"/>
</dbReference>
<comment type="caution">
    <text evidence="4">The sequence shown here is derived from an EMBL/GenBank/DDBJ whole genome shotgun (WGS) entry which is preliminary data.</text>
</comment>
<dbReference type="Pfam" id="PF01408">
    <property type="entry name" value="GFO_IDH_MocA"/>
    <property type="match status" value="1"/>
</dbReference>
<dbReference type="SUPFAM" id="SSF51695">
    <property type="entry name" value="PLC-like phosphodiesterases"/>
    <property type="match status" value="1"/>
</dbReference>
<sequence length="597" mass="67524">MRIGIIGTGRIASRFADTAFAGIESAYVSCVYNPKAESAEKFAIQHRIENYTDSLEELTMLTDAVYIASLHETHYEYAKYMLNNKKHVLCEKPAVLKKAQAEELYSLAKENNVVFMEAVKTAYCPGFHAMMAAAKSGKIGRIIDVEAAFSRLTPVNTREYMAQDYNGSFLEFGSYVCMPVFELLGCDYDDVRFHSMRAVNGVDAYTKAVFSFGGKSAEVKTGLGVKTEGQLLISGTNGYILAKSPWWLTKEFEIRYEDPNKKEVYKYAYEGSGLQYELKKFINNVNNIKKINGANSSDSKCQKISIWTGAEVCTNREISIATADVMEKFIEWNRPQVEEKQKELFGKDIKKPRVWAHRGCCTLYPENTLESFKAAAELKGITGIELDIQFSKDKKIVVFHDENARRVTGIDKDIKDCTLDELKSFKITSNDGRYAQIPTLTEVLELLKPYCENNGLLINIELKTSKVRYEGIEDDAYKLVKSYGMEKYIVWSSFLADSVFCIKKIDKDAKTGVLAGSLEDCIAMAQKTGAEALHPYIGGLVFELPEHMKGMPVRAWNGEEPFFKDGRPLKEPDLNKYRFYGATDIFTNMPERYLDEQ</sequence>
<accession>A0ABR7G2D9</accession>
<dbReference type="Pfam" id="PF03009">
    <property type="entry name" value="GDPD"/>
    <property type="match status" value="1"/>
</dbReference>
<evidence type="ECO:0000313" key="5">
    <source>
        <dbReference type="Proteomes" id="UP000628463"/>
    </source>
</evidence>
<evidence type="ECO:0000256" key="1">
    <source>
        <dbReference type="ARBA" id="ARBA00010928"/>
    </source>
</evidence>
<evidence type="ECO:0000256" key="2">
    <source>
        <dbReference type="ARBA" id="ARBA00023002"/>
    </source>
</evidence>
<dbReference type="Gene3D" id="3.30.360.10">
    <property type="entry name" value="Dihydrodipicolinate Reductase, domain 2"/>
    <property type="match status" value="1"/>
</dbReference>
<comment type="similarity">
    <text evidence="1">Belongs to the Gfo/Idh/MocA family.</text>
</comment>
<keyword evidence="2" id="KW-0560">Oxidoreductase</keyword>
<dbReference type="EMBL" id="JACOPD010000009">
    <property type="protein sequence ID" value="MBC5681596.1"/>
    <property type="molecule type" value="Genomic_DNA"/>
</dbReference>
<dbReference type="SUPFAM" id="SSF51735">
    <property type="entry name" value="NAD(P)-binding Rossmann-fold domains"/>
    <property type="match status" value="1"/>
</dbReference>
<dbReference type="PANTHER" id="PTHR22604">
    <property type="entry name" value="OXIDOREDUCTASES"/>
    <property type="match status" value="1"/>
</dbReference>
<dbReference type="Gene3D" id="3.40.50.720">
    <property type="entry name" value="NAD(P)-binding Rossmann-like Domain"/>
    <property type="match status" value="1"/>
</dbReference>
<organism evidence="4 5">
    <name type="scientific">Lachnospira hominis</name>
    <name type="common">ex Liu et al. 2021</name>
    <dbReference type="NCBI Taxonomy" id="2763051"/>
    <lineage>
        <taxon>Bacteria</taxon>
        <taxon>Bacillati</taxon>
        <taxon>Bacillota</taxon>
        <taxon>Clostridia</taxon>
        <taxon>Lachnospirales</taxon>
        <taxon>Lachnospiraceae</taxon>
        <taxon>Lachnospira</taxon>
    </lineage>
</organism>
<dbReference type="RefSeq" id="WP_186837263.1">
    <property type="nucleotide sequence ID" value="NZ_JACOPD010000009.1"/>
</dbReference>
<dbReference type="PANTHER" id="PTHR22604:SF105">
    <property type="entry name" value="TRANS-1,2-DIHYDROBENZENE-1,2-DIOL DEHYDROGENASE"/>
    <property type="match status" value="1"/>
</dbReference>
<dbReference type="Proteomes" id="UP000628463">
    <property type="component" value="Unassembled WGS sequence"/>
</dbReference>
<dbReference type="Gene3D" id="3.20.20.190">
    <property type="entry name" value="Phosphatidylinositol (PI) phosphodiesterase"/>
    <property type="match status" value="1"/>
</dbReference>
<protein>
    <submittedName>
        <fullName evidence="4">Gfo/Idh/MocA family oxidoreductase</fullName>
    </submittedName>
</protein>